<accession>A0A379X039</accession>
<dbReference type="Proteomes" id="UP000254712">
    <property type="component" value="Unassembled WGS sequence"/>
</dbReference>
<sequence length="79" mass="9183">MMRFVDHQQIPLGVAQMFQTLLITAGEIQRADHQLFGFKRVIRVVLRFGIAFVIEQREAQVETAQHFYQPLVLQGFPAR</sequence>
<evidence type="ECO:0000313" key="1">
    <source>
        <dbReference type="EMBL" id="SUH39693.1"/>
    </source>
</evidence>
<protein>
    <submittedName>
        <fullName evidence="1">Uncharacterized protein</fullName>
    </submittedName>
</protein>
<name>A0A379X039_SALET</name>
<organism evidence="1 2">
    <name type="scientific">Salmonella enterica I</name>
    <dbReference type="NCBI Taxonomy" id="59201"/>
    <lineage>
        <taxon>Bacteria</taxon>
        <taxon>Pseudomonadati</taxon>
        <taxon>Pseudomonadota</taxon>
        <taxon>Gammaproteobacteria</taxon>
        <taxon>Enterobacterales</taxon>
        <taxon>Enterobacteriaceae</taxon>
        <taxon>Salmonella</taxon>
    </lineage>
</organism>
<proteinExistence type="predicted"/>
<dbReference type="AlphaFoldDB" id="A0A379X039"/>
<evidence type="ECO:0000313" key="2">
    <source>
        <dbReference type="Proteomes" id="UP000254712"/>
    </source>
</evidence>
<dbReference type="EMBL" id="UGXT01000002">
    <property type="protein sequence ID" value="SUH39693.1"/>
    <property type="molecule type" value="Genomic_DNA"/>
</dbReference>
<reference evidence="1 2" key="1">
    <citation type="submission" date="2018-06" db="EMBL/GenBank/DDBJ databases">
        <authorList>
            <consortium name="Pathogen Informatics"/>
            <person name="Doyle S."/>
        </authorList>
    </citation>
    <scope>NUCLEOTIDE SEQUENCE [LARGE SCALE GENOMIC DNA]</scope>
    <source>
        <strain evidence="1 2">NCTC8261</strain>
    </source>
</reference>
<gene>
    <name evidence="1" type="ORF">NCTC8261_06062</name>
</gene>